<gene>
    <name evidence="2" type="ORF">DAT39_009065</name>
</gene>
<comment type="caution">
    <text evidence="2">The sequence shown here is derived from an EMBL/GenBank/DDBJ whole genome shotgun (WGS) entry which is preliminary data.</text>
</comment>
<dbReference type="AlphaFoldDB" id="A0A8J4UIN5"/>
<feature type="compositionally biased region" description="Basic and acidic residues" evidence="1">
    <location>
        <begin position="69"/>
        <end position="82"/>
    </location>
</feature>
<evidence type="ECO:0000313" key="2">
    <source>
        <dbReference type="EMBL" id="KAF5901179.1"/>
    </source>
</evidence>
<proteinExistence type="predicted"/>
<evidence type="ECO:0000256" key="1">
    <source>
        <dbReference type="SAM" id="MobiDB-lite"/>
    </source>
</evidence>
<organism evidence="2 3">
    <name type="scientific">Clarias magur</name>
    <name type="common">Asian catfish</name>
    <name type="synonym">Macropteronotus magur</name>
    <dbReference type="NCBI Taxonomy" id="1594786"/>
    <lineage>
        <taxon>Eukaryota</taxon>
        <taxon>Metazoa</taxon>
        <taxon>Chordata</taxon>
        <taxon>Craniata</taxon>
        <taxon>Vertebrata</taxon>
        <taxon>Euteleostomi</taxon>
        <taxon>Actinopterygii</taxon>
        <taxon>Neopterygii</taxon>
        <taxon>Teleostei</taxon>
        <taxon>Ostariophysi</taxon>
        <taxon>Siluriformes</taxon>
        <taxon>Clariidae</taxon>
        <taxon>Clarias</taxon>
    </lineage>
</organism>
<dbReference type="Proteomes" id="UP000727407">
    <property type="component" value="Unassembled WGS sequence"/>
</dbReference>
<dbReference type="EMBL" id="QNUK01000117">
    <property type="protein sequence ID" value="KAF5901179.1"/>
    <property type="molecule type" value="Genomic_DNA"/>
</dbReference>
<feature type="non-terminal residue" evidence="2">
    <location>
        <position position="139"/>
    </location>
</feature>
<accession>A0A8J4UIN5</accession>
<protein>
    <submittedName>
        <fullName evidence="2">Protein FAM</fullName>
    </submittedName>
</protein>
<keyword evidence="3" id="KW-1185">Reference proteome</keyword>
<reference evidence="2" key="1">
    <citation type="submission" date="2020-07" db="EMBL/GenBank/DDBJ databases">
        <title>Clarias magur genome sequencing, assembly and annotation.</title>
        <authorList>
            <person name="Kushwaha B."/>
            <person name="Kumar R."/>
            <person name="Das P."/>
            <person name="Joshi C.G."/>
            <person name="Kumar D."/>
            <person name="Nagpure N.S."/>
            <person name="Pandey M."/>
            <person name="Agarwal S."/>
            <person name="Srivastava S."/>
            <person name="Singh M."/>
            <person name="Sahoo L."/>
            <person name="Jayasankar P."/>
            <person name="Meher P.K."/>
            <person name="Koringa P.G."/>
            <person name="Iquebal M.A."/>
            <person name="Das S.P."/>
            <person name="Bit A."/>
            <person name="Patnaik S."/>
            <person name="Patel N."/>
            <person name="Shah T.M."/>
            <person name="Hinsu A."/>
            <person name="Jena J.K."/>
        </authorList>
    </citation>
    <scope>NUCLEOTIDE SEQUENCE</scope>
    <source>
        <strain evidence="2">CIFAMagur01</strain>
        <tissue evidence="2">Testis</tissue>
    </source>
</reference>
<feature type="non-terminal residue" evidence="2">
    <location>
        <position position="1"/>
    </location>
</feature>
<dbReference type="OrthoDB" id="10255632at2759"/>
<feature type="compositionally biased region" description="Basic and acidic residues" evidence="1">
    <location>
        <begin position="128"/>
        <end position="139"/>
    </location>
</feature>
<sequence length="139" mass="15545">PDQANENISRFERRITRLRKHHDECARRHSARQKAKGTSSVCPPMPSQAPDDQVRSPLKQDILDVQQICEERSLADSKENPDRSASPDVPELPAKQLLSTEKPVDTDSDADTIILERTSSSASPRACDVPELKRTDSVF</sequence>
<evidence type="ECO:0000313" key="3">
    <source>
        <dbReference type="Proteomes" id="UP000727407"/>
    </source>
</evidence>
<name>A0A8J4UIN5_CLAMG</name>
<feature type="region of interest" description="Disordered" evidence="1">
    <location>
        <begin position="19"/>
        <end position="139"/>
    </location>
</feature>